<reference evidence="8" key="1">
    <citation type="submission" date="2020-10" db="EMBL/GenBank/DDBJ databases">
        <authorList>
            <person name="Gilroy R."/>
        </authorList>
    </citation>
    <scope>NUCLEOTIDE SEQUENCE</scope>
    <source>
        <strain evidence="8">17213</strain>
    </source>
</reference>
<feature type="transmembrane region" description="Helical" evidence="6">
    <location>
        <begin position="96"/>
        <end position="116"/>
    </location>
</feature>
<reference evidence="8" key="2">
    <citation type="journal article" date="2021" name="PeerJ">
        <title>Extensive microbial diversity within the chicken gut microbiome revealed by metagenomics and culture.</title>
        <authorList>
            <person name="Gilroy R."/>
            <person name="Ravi A."/>
            <person name="Getino M."/>
            <person name="Pursley I."/>
            <person name="Horton D.L."/>
            <person name="Alikhan N.F."/>
            <person name="Baker D."/>
            <person name="Gharbi K."/>
            <person name="Hall N."/>
            <person name="Watson M."/>
            <person name="Adriaenssens E.M."/>
            <person name="Foster-Nyarko E."/>
            <person name="Jarju S."/>
            <person name="Secka A."/>
            <person name="Antonio M."/>
            <person name="Oren A."/>
            <person name="Chaudhuri R.R."/>
            <person name="La Ragione R."/>
            <person name="Hildebrand F."/>
            <person name="Pallen M.J."/>
        </authorList>
    </citation>
    <scope>NUCLEOTIDE SEQUENCE</scope>
    <source>
        <strain evidence="8">17213</strain>
    </source>
</reference>
<feature type="transmembrane region" description="Helical" evidence="6">
    <location>
        <begin position="253"/>
        <end position="276"/>
    </location>
</feature>
<dbReference type="GO" id="GO:0005886">
    <property type="term" value="C:plasma membrane"/>
    <property type="evidence" value="ECO:0007669"/>
    <property type="project" value="UniProtKB-SubCell"/>
</dbReference>
<evidence type="ECO:0000259" key="7">
    <source>
        <dbReference type="Pfam" id="PF00892"/>
    </source>
</evidence>
<evidence type="ECO:0000256" key="5">
    <source>
        <dbReference type="ARBA" id="ARBA00023136"/>
    </source>
</evidence>
<feature type="domain" description="EamA" evidence="7">
    <location>
        <begin position="7"/>
        <end position="138"/>
    </location>
</feature>
<dbReference type="InterPro" id="IPR037185">
    <property type="entry name" value="EmrE-like"/>
</dbReference>
<feature type="transmembrane region" description="Helical" evidence="6">
    <location>
        <begin position="220"/>
        <end position="241"/>
    </location>
</feature>
<feature type="transmembrane region" description="Helical" evidence="6">
    <location>
        <begin position="189"/>
        <end position="208"/>
    </location>
</feature>
<dbReference type="AlphaFoldDB" id="A0A9D9D9N2"/>
<evidence type="ECO:0000256" key="1">
    <source>
        <dbReference type="ARBA" id="ARBA00004651"/>
    </source>
</evidence>
<feature type="transmembrane region" description="Helical" evidence="6">
    <location>
        <begin position="125"/>
        <end position="144"/>
    </location>
</feature>
<evidence type="ECO:0000313" key="9">
    <source>
        <dbReference type="Proteomes" id="UP000823631"/>
    </source>
</evidence>
<feature type="transmembrane region" description="Helical" evidence="6">
    <location>
        <begin position="5"/>
        <end position="24"/>
    </location>
</feature>
<feature type="transmembrane region" description="Helical" evidence="6">
    <location>
        <begin position="156"/>
        <end position="177"/>
    </location>
</feature>
<organism evidence="8 9">
    <name type="scientific">Candidatus Avisuccinivibrio stercorigallinarum</name>
    <dbReference type="NCBI Taxonomy" id="2840704"/>
    <lineage>
        <taxon>Bacteria</taxon>
        <taxon>Pseudomonadati</taxon>
        <taxon>Pseudomonadota</taxon>
        <taxon>Gammaproteobacteria</taxon>
        <taxon>Aeromonadales</taxon>
        <taxon>Succinivibrionaceae</taxon>
        <taxon>Succinivibrionaceae incertae sedis</taxon>
        <taxon>Candidatus Avisuccinivibrio</taxon>
    </lineage>
</organism>
<evidence type="ECO:0000256" key="3">
    <source>
        <dbReference type="ARBA" id="ARBA00022692"/>
    </source>
</evidence>
<keyword evidence="2" id="KW-1003">Cell membrane</keyword>
<dbReference type="PANTHER" id="PTHR32322:SF18">
    <property type="entry name" value="S-ADENOSYLMETHIONINE_S-ADENOSYLHOMOCYSTEINE TRANSPORTER"/>
    <property type="match status" value="1"/>
</dbReference>
<comment type="caution">
    <text evidence="8">The sequence shown here is derived from an EMBL/GenBank/DDBJ whole genome shotgun (WGS) entry which is preliminary data.</text>
</comment>
<feature type="domain" description="EamA" evidence="7">
    <location>
        <begin position="155"/>
        <end position="295"/>
    </location>
</feature>
<dbReference type="Pfam" id="PF00892">
    <property type="entry name" value="EamA"/>
    <property type="match status" value="2"/>
</dbReference>
<dbReference type="SUPFAM" id="SSF103481">
    <property type="entry name" value="Multidrug resistance efflux transporter EmrE"/>
    <property type="match status" value="2"/>
</dbReference>
<dbReference type="EMBL" id="JADINH010000098">
    <property type="protein sequence ID" value="MBO8415646.1"/>
    <property type="molecule type" value="Genomic_DNA"/>
</dbReference>
<feature type="transmembrane region" description="Helical" evidence="6">
    <location>
        <begin position="69"/>
        <end position="90"/>
    </location>
</feature>
<proteinExistence type="predicted"/>
<keyword evidence="3 6" id="KW-0812">Transmembrane</keyword>
<comment type="subcellular location">
    <subcellularLocation>
        <location evidence="1">Cell membrane</location>
        <topology evidence="1">Multi-pass membrane protein</topology>
    </subcellularLocation>
</comment>
<dbReference type="InterPro" id="IPR000620">
    <property type="entry name" value="EamA_dom"/>
</dbReference>
<keyword evidence="4 6" id="KW-1133">Transmembrane helix</keyword>
<dbReference type="InterPro" id="IPR050638">
    <property type="entry name" value="AA-Vitamin_Transporters"/>
</dbReference>
<evidence type="ECO:0000256" key="6">
    <source>
        <dbReference type="SAM" id="Phobius"/>
    </source>
</evidence>
<evidence type="ECO:0000256" key="2">
    <source>
        <dbReference type="ARBA" id="ARBA00022475"/>
    </source>
</evidence>
<accession>A0A9D9D9N2</accession>
<evidence type="ECO:0000256" key="4">
    <source>
        <dbReference type="ARBA" id="ARBA00022989"/>
    </source>
</evidence>
<keyword evidence="5 6" id="KW-0472">Membrane</keyword>
<feature type="transmembrane region" description="Helical" evidence="6">
    <location>
        <begin position="282"/>
        <end position="299"/>
    </location>
</feature>
<gene>
    <name evidence="8" type="ORF">IAB19_04610</name>
</gene>
<sequence length="307" mass="33822">MHKAWVGHAFIIFTQVLLGINIPITRDLLLNYLSPLGYIAVRAVAAALFFWSVQCLLPREKIERRDFFMILLGGFLGFVLSQYLTSLSLIFTTPVYFALILALSPVFVLLLEAVFFHERINRRKLIGVALGIAGAALLAVRSIFDSESTGSNNLLGIGIAVLSIGSFAVYVVICTDISRKYQPITQMKWIFTLSSGLTLPLLMLSGSWRTQPLLTAPDWHIGVLEIAFIIVFCTICAYTLIPLGLRTVSASAYSIYMNLQPVTAAITAIAVGMDAFSWDKPLALLLVLSGAYIVTARHSRHGPVRER</sequence>
<evidence type="ECO:0000313" key="8">
    <source>
        <dbReference type="EMBL" id="MBO8415646.1"/>
    </source>
</evidence>
<protein>
    <submittedName>
        <fullName evidence="8">EamA family transporter</fullName>
    </submittedName>
</protein>
<name>A0A9D9D9N2_9GAMM</name>
<dbReference type="PANTHER" id="PTHR32322">
    <property type="entry name" value="INNER MEMBRANE TRANSPORTER"/>
    <property type="match status" value="1"/>
</dbReference>
<dbReference type="Proteomes" id="UP000823631">
    <property type="component" value="Unassembled WGS sequence"/>
</dbReference>
<dbReference type="Gene3D" id="1.10.3730.20">
    <property type="match status" value="1"/>
</dbReference>
<feature type="transmembrane region" description="Helical" evidence="6">
    <location>
        <begin position="36"/>
        <end position="57"/>
    </location>
</feature>